<dbReference type="Gene3D" id="3.80.10.10">
    <property type="entry name" value="Ribonuclease Inhibitor"/>
    <property type="match status" value="2"/>
</dbReference>
<dbReference type="AlphaFoldDB" id="A0A2T7P6A0"/>
<dbReference type="PANTHER" id="PTHR24372">
    <property type="entry name" value="GLYCOPROTEIN HORMONE RECEPTOR"/>
    <property type="match status" value="1"/>
</dbReference>
<keyword evidence="16" id="KW-1185">Reference proteome</keyword>
<dbReference type="Proteomes" id="UP000245119">
    <property type="component" value="Linkage Group LG6"/>
</dbReference>
<feature type="transmembrane region" description="Helical" evidence="13">
    <location>
        <begin position="360"/>
        <end position="380"/>
    </location>
</feature>
<keyword evidence="5" id="KW-0732">Signal</keyword>
<dbReference type="OrthoDB" id="2101615at2759"/>
<keyword evidence="11" id="KW-0325">Glycoprotein</keyword>
<dbReference type="PROSITE" id="PS51450">
    <property type="entry name" value="LRR"/>
    <property type="match status" value="2"/>
</dbReference>
<evidence type="ECO:0000256" key="7">
    <source>
        <dbReference type="ARBA" id="ARBA00022989"/>
    </source>
</evidence>
<evidence type="ECO:0000256" key="9">
    <source>
        <dbReference type="ARBA" id="ARBA00023136"/>
    </source>
</evidence>
<sequence length="736" mass="84277">MAQTENCWREALMICYDPNNGMMWNRMFFKRPDTDREKEVDICALDPLPPACTCKERTRVYCEDCDLPAVPFGIPAQTTVLDLSGNKIKTITLQDFRKLEELEKLVIMHSELRMILPGTFHSCKQLREVYLTGNDIGDLPDDMFPEDNVLEILDLRLNRLRILTRDYFSRLKRLKQLYLLENIIETIMPATFSSMQSLEYLNLDGNNLEKVAVTYFTGIPELQLLKLSRNRIYYTEESSFITLRSLKILDLSHNFIRKLSAESFTGLWNLTHLELQQNQIVWIEEEAFKPLQSLISLNVQKNNFRGVNSETFEIMPQLKHVYFDTFFMCALARHVNKCVPEGDGISSRDNLLESSVLRSAVWVVAVMACIGNITVLLGRVLMKENNSVHSFLIKNLSLADLLMGVYLLVLATHDLRYRGRYLSRDGEWRDSWSCDVCGVLTTVSSEASVLILTVITLDRCGACHLIEVYVYSLPLKTRRRSLNKAYVLMLTIWAGCISLAVLPVLGLRYFGNFFYRHNAVCIPLFLHEPRGDGWEYSAFIFFGINLGSFFFIVYAYMAMFSAIRRTALAIRPIDERQEQCLMKRFFFIVVTDFFCWMPIIGLKAAALAGAPIDGGLYAWVVVFILPVNCALNPLLYTLTTKLFKQHLASGLAHTVGRRRSLETTCSYTFSSIKSKAPSQRSVGETIEMEHLSCKNSPCNIYTGKMKYKYSQGRVIFPPEGAVAVPFTYEAVRTWHS</sequence>
<dbReference type="InterPro" id="IPR000276">
    <property type="entry name" value="GPCR_Rhodpsn"/>
</dbReference>
<dbReference type="SUPFAM" id="SSF52058">
    <property type="entry name" value="L domain-like"/>
    <property type="match status" value="1"/>
</dbReference>
<dbReference type="PROSITE" id="PS50262">
    <property type="entry name" value="G_PROTEIN_RECEP_F1_2"/>
    <property type="match status" value="1"/>
</dbReference>
<keyword evidence="8" id="KW-0297">G-protein coupled receptor</keyword>
<evidence type="ECO:0000313" key="15">
    <source>
        <dbReference type="EMBL" id="PVD28950.1"/>
    </source>
</evidence>
<protein>
    <recommendedName>
        <fullName evidence="14">G-protein coupled receptors family 1 profile domain-containing protein</fullName>
    </recommendedName>
</protein>
<organism evidence="15 16">
    <name type="scientific">Pomacea canaliculata</name>
    <name type="common">Golden apple snail</name>
    <dbReference type="NCBI Taxonomy" id="400727"/>
    <lineage>
        <taxon>Eukaryota</taxon>
        <taxon>Metazoa</taxon>
        <taxon>Spiralia</taxon>
        <taxon>Lophotrochozoa</taxon>
        <taxon>Mollusca</taxon>
        <taxon>Gastropoda</taxon>
        <taxon>Caenogastropoda</taxon>
        <taxon>Architaenioglossa</taxon>
        <taxon>Ampullarioidea</taxon>
        <taxon>Ampullariidae</taxon>
        <taxon>Pomacea</taxon>
    </lineage>
</organism>
<evidence type="ECO:0000313" key="16">
    <source>
        <dbReference type="Proteomes" id="UP000245119"/>
    </source>
</evidence>
<evidence type="ECO:0000256" key="5">
    <source>
        <dbReference type="ARBA" id="ARBA00022729"/>
    </source>
</evidence>
<keyword evidence="6" id="KW-0677">Repeat</keyword>
<keyword evidence="2" id="KW-1003">Cell membrane</keyword>
<feature type="transmembrane region" description="Helical" evidence="13">
    <location>
        <begin position="616"/>
        <end position="636"/>
    </location>
</feature>
<comment type="caution">
    <text evidence="15">The sequence shown here is derived from an EMBL/GenBank/DDBJ whole genome shotgun (WGS) entry which is preliminary data.</text>
</comment>
<name>A0A2T7P6A0_POMCA</name>
<dbReference type="Pfam" id="PF13855">
    <property type="entry name" value="LRR_8"/>
    <property type="match status" value="3"/>
</dbReference>
<dbReference type="SUPFAM" id="SSF81321">
    <property type="entry name" value="Family A G protein-coupled receptor-like"/>
    <property type="match status" value="1"/>
</dbReference>
<dbReference type="InterPro" id="IPR003591">
    <property type="entry name" value="Leu-rich_rpt_typical-subtyp"/>
</dbReference>
<feature type="transmembrane region" description="Helical" evidence="13">
    <location>
        <begin position="485"/>
        <end position="505"/>
    </location>
</feature>
<dbReference type="PANTHER" id="PTHR24372:SF80">
    <property type="entry name" value="FI21465P1-RELATED"/>
    <property type="match status" value="1"/>
</dbReference>
<dbReference type="InterPro" id="IPR017452">
    <property type="entry name" value="GPCR_Rhodpsn_7TM"/>
</dbReference>
<evidence type="ECO:0000256" key="8">
    <source>
        <dbReference type="ARBA" id="ARBA00023040"/>
    </source>
</evidence>
<gene>
    <name evidence="15" type="ORF">C0Q70_11546</name>
</gene>
<feature type="transmembrane region" description="Helical" evidence="13">
    <location>
        <begin position="536"/>
        <end position="563"/>
    </location>
</feature>
<dbReference type="FunFam" id="3.80.10.10:FF:000770">
    <property type="entry name" value="Uncharacterized protein"/>
    <property type="match status" value="1"/>
</dbReference>
<accession>A0A2T7P6A0</accession>
<dbReference type="GO" id="GO:0008528">
    <property type="term" value="F:G protein-coupled peptide receptor activity"/>
    <property type="evidence" value="ECO:0007669"/>
    <property type="project" value="TreeGrafter"/>
</dbReference>
<keyword evidence="12" id="KW-0807">Transducer</keyword>
<dbReference type="EMBL" id="PZQS01000006">
    <property type="protein sequence ID" value="PVD28950.1"/>
    <property type="molecule type" value="Genomic_DNA"/>
</dbReference>
<feature type="domain" description="G-protein coupled receptors family 1 profile" evidence="14">
    <location>
        <begin position="371"/>
        <end position="636"/>
    </location>
</feature>
<dbReference type="PRINTS" id="PR00237">
    <property type="entry name" value="GPCRRHODOPSN"/>
</dbReference>
<evidence type="ECO:0000256" key="4">
    <source>
        <dbReference type="ARBA" id="ARBA00022692"/>
    </source>
</evidence>
<evidence type="ECO:0000259" key="14">
    <source>
        <dbReference type="PROSITE" id="PS50262"/>
    </source>
</evidence>
<proteinExistence type="predicted"/>
<keyword evidence="9 13" id="KW-0472">Membrane</keyword>
<evidence type="ECO:0000256" key="3">
    <source>
        <dbReference type="ARBA" id="ARBA00022614"/>
    </source>
</evidence>
<dbReference type="PRINTS" id="PR01739">
    <property type="entry name" value="RELAXINR"/>
</dbReference>
<feature type="transmembrane region" description="Helical" evidence="13">
    <location>
        <begin position="392"/>
        <end position="411"/>
    </location>
</feature>
<evidence type="ECO:0000256" key="11">
    <source>
        <dbReference type="ARBA" id="ARBA00023180"/>
    </source>
</evidence>
<dbReference type="GO" id="GO:0005886">
    <property type="term" value="C:plasma membrane"/>
    <property type="evidence" value="ECO:0007669"/>
    <property type="project" value="UniProtKB-SubCell"/>
</dbReference>
<feature type="transmembrane region" description="Helical" evidence="13">
    <location>
        <begin position="584"/>
        <end position="610"/>
    </location>
</feature>
<dbReference type="InterPro" id="IPR008112">
    <property type="entry name" value="Relaxin_rcpt"/>
</dbReference>
<keyword evidence="7 13" id="KW-1133">Transmembrane helix</keyword>
<dbReference type="SMART" id="SM00365">
    <property type="entry name" value="LRR_SD22"/>
    <property type="match status" value="4"/>
</dbReference>
<keyword evidence="3" id="KW-0433">Leucine-rich repeat</keyword>
<dbReference type="Gene3D" id="1.20.1070.10">
    <property type="entry name" value="Rhodopsin 7-helix transmembrane proteins"/>
    <property type="match status" value="1"/>
</dbReference>
<dbReference type="InterPro" id="IPR001611">
    <property type="entry name" value="Leu-rich_rpt"/>
</dbReference>
<evidence type="ECO:0000256" key="12">
    <source>
        <dbReference type="ARBA" id="ARBA00023224"/>
    </source>
</evidence>
<evidence type="ECO:0000256" key="6">
    <source>
        <dbReference type="ARBA" id="ARBA00022737"/>
    </source>
</evidence>
<dbReference type="GO" id="GO:0009755">
    <property type="term" value="P:hormone-mediated signaling pathway"/>
    <property type="evidence" value="ECO:0007669"/>
    <property type="project" value="TreeGrafter"/>
</dbReference>
<evidence type="ECO:0000256" key="1">
    <source>
        <dbReference type="ARBA" id="ARBA00004651"/>
    </source>
</evidence>
<keyword evidence="4 13" id="KW-0812">Transmembrane</keyword>
<evidence type="ECO:0000256" key="13">
    <source>
        <dbReference type="SAM" id="Phobius"/>
    </source>
</evidence>
<dbReference type="SMART" id="SM00369">
    <property type="entry name" value="LRR_TYP"/>
    <property type="match status" value="9"/>
</dbReference>
<comment type="subcellular location">
    <subcellularLocation>
        <location evidence="1">Cell membrane</location>
        <topology evidence="1">Multi-pass membrane protein</topology>
    </subcellularLocation>
</comment>
<evidence type="ECO:0000256" key="10">
    <source>
        <dbReference type="ARBA" id="ARBA00023170"/>
    </source>
</evidence>
<evidence type="ECO:0000256" key="2">
    <source>
        <dbReference type="ARBA" id="ARBA00022475"/>
    </source>
</evidence>
<dbReference type="Pfam" id="PF00001">
    <property type="entry name" value="7tm_1"/>
    <property type="match status" value="1"/>
</dbReference>
<dbReference type="GO" id="GO:0007189">
    <property type="term" value="P:adenylate cyclase-activating G protein-coupled receptor signaling pathway"/>
    <property type="evidence" value="ECO:0007669"/>
    <property type="project" value="TreeGrafter"/>
</dbReference>
<dbReference type="InterPro" id="IPR032675">
    <property type="entry name" value="LRR_dom_sf"/>
</dbReference>
<reference evidence="15 16" key="1">
    <citation type="submission" date="2018-04" db="EMBL/GenBank/DDBJ databases">
        <title>The genome of golden apple snail Pomacea canaliculata provides insight into stress tolerance and invasive adaptation.</title>
        <authorList>
            <person name="Liu C."/>
            <person name="Liu B."/>
            <person name="Ren Y."/>
            <person name="Zhang Y."/>
            <person name="Wang H."/>
            <person name="Li S."/>
            <person name="Jiang F."/>
            <person name="Yin L."/>
            <person name="Zhang G."/>
            <person name="Qian W."/>
            <person name="Fan W."/>
        </authorList>
    </citation>
    <scope>NUCLEOTIDE SEQUENCE [LARGE SCALE GENOMIC DNA]</scope>
    <source>
        <strain evidence="15">SZHN2017</strain>
        <tissue evidence="15">Muscle</tissue>
    </source>
</reference>
<dbReference type="STRING" id="400727.A0A2T7P6A0"/>
<keyword evidence="10" id="KW-0675">Receptor</keyword>